<comment type="similarity">
    <text evidence="1 2">Belongs to the CutC family.</text>
</comment>
<protein>
    <recommendedName>
        <fullName evidence="2">PF03932 family protein CutC</fullName>
    </recommendedName>
</protein>
<gene>
    <name evidence="2" type="primary">cutC</name>
    <name evidence="3" type="ORF">SAMN04488057_12322</name>
</gene>
<dbReference type="OrthoDB" id="9815677at2"/>
<evidence type="ECO:0000256" key="2">
    <source>
        <dbReference type="HAMAP-Rule" id="MF_00795"/>
    </source>
</evidence>
<sequence>MSSGKIIFEAPVYTVEAALLAVANGVDRLELCADFAEGGTTPSAGLLKVIKQHVSVPVFVMIRCRGGDFLYSDKELQAMQNDMDILGQHGADGFVFGVLTASGEVDSEACQVLLKAAKGKPCTFHRAFDLVPDKEKALEILVSLGFRRILTSGGADNVAAGMGVIKKLATRAAGRIIILPGGGLTSADLPLLHQSDPLQEVHSSGKAFRETAMKRSNSTTRLSLLEETEGKVLTVDPQRIRAFRAALDQLDQI</sequence>
<accession>A0A1M7QS48</accession>
<organism evidence="3 4">
    <name type="scientific">Cyclobacterium lianum</name>
    <dbReference type="NCBI Taxonomy" id="388280"/>
    <lineage>
        <taxon>Bacteria</taxon>
        <taxon>Pseudomonadati</taxon>
        <taxon>Bacteroidota</taxon>
        <taxon>Cytophagia</taxon>
        <taxon>Cytophagales</taxon>
        <taxon>Cyclobacteriaceae</taxon>
        <taxon>Cyclobacterium</taxon>
    </lineage>
</organism>
<dbReference type="RefSeq" id="WP_073098120.1">
    <property type="nucleotide sequence ID" value="NZ_FRCY01000023.1"/>
</dbReference>
<dbReference type="STRING" id="388280.SAMN04488057_12322"/>
<dbReference type="PANTHER" id="PTHR12598:SF0">
    <property type="entry name" value="COPPER HOMEOSTASIS PROTEIN CUTC HOMOLOG"/>
    <property type="match status" value="1"/>
</dbReference>
<dbReference type="Gene3D" id="3.20.20.380">
    <property type="entry name" value="Copper homeostasis (CutC) domain"/>
    <property type="match status" value="1"/>
</dbReference>
<dbReference type="AlphaFoldDB" id="A0A1M7QS48"/>
<dbReference type="GO" id="GO:0005737">
    <property type="term" value="C:cytoplasm"/>
    <property type="evidence" value="ECO:0007669"/>
    <property type="project" value="UniProtKB-SubCell"/>
</dbReference>
<reference evidence="3 4" key="1">
    <citation type="submission" date="2016-11" db="EMBL/GenBank/DDBJ databases">
        <authorList>
            <person name="Jaros S."/>
            <person name="Januszkiewicz K."/>
            <person name="Wedrychowicz H."/>
        </authorList>
    </citation>
    <scope>NUCLEOTIDE SEQUENCE [LARGE SCALE GENOMIC DNA]</scope>
    <source>
        <strain evidence="3 4">CGMCC 1.6102</strain>
    </source>
</reference>
<comment type="caution">
    <text evidence="2">Once thought to be involved in copper homeostasis, experiments in E.coli have shown this is not the case.</text>
</comment>
<name>A0A1M7QS48_9BACT</name>
<evidence type="ECO:0000313" key="4">
    <source>
        <dbReference type="Proteomes" id="UP000184513"/>
    </source>
</evidence>
<dbReference type="InterPro" id="IPR005627">
    <property type="entry name" value="CutC-like"/>
</dbReference>
<keyword evidence="4" id="KW-1185">Reference proteome</keyword>
<dbReference type="EMBL" id="FRCY01000023">
    <property type="protein sequence ID" value="SHN34493.1"/>
    <property type="molecule type" value="Genomic_DNA"/>
</dbReference>
<dbReference type="HAMAP" id="MF_00795">
    <property type="entry name" value="CutC"/>
    <property type="match status" value="1"/>
</dbReference>
<dbReference type="InterPro" id="IPR036822">
    <property type="entry name" value="CutC-like_dom_sf"/>
</dbReference>
<comment type="subcellular location">
    <subcellularLocation>
        <location evidence="2">Cytoplasm</location>
    </subcellularLocation>
</comment>
<dbReference type="Pfam" id="PF03932">
    <property type="entry name" value="CutC"/>
    <property type="match status" value="1"/>
</dbReference>
<evidence type="ECO:0000313" key="3">
    <source>
        <dbReference type="EMBL" id="SHN34493.1"/>
    </source>
</evidence>
<evidence type="ECO:0000256" key="1">
    <source>
        <dbReference type="ARBA" id="ARBA00007768"/>
    </source>
</evidence>
<dbReference type="GO" id="GO:0005507">
    <property type="term" value="F:copper ion binding"/>
    <property type="evidence" value="ECO:0007669"/>
    <property type="project" value="TreeGrafter"/>
</dbReference>
<dbReference type="PANTHER" id="PTHR12598">
    <property type="entry name" value="COPPER HOMEOSTASIS PROTEIN CUTC"/>
    <property type="match status" value="1"/>
</dbReference>
<keyword evidence="2" id="KW-0963">Cytoplasm</keyword>
<dbReference type="Proteomes" id="UP000184513">
    <property type="component" value="Unassembled WGS sequence"/>
</dbReference>
<dbReference type="SUPFAM" id="SSF110395">
    <property type="entry name" value="CutC-like"/>
    <property type="match status" value="1"/>
</dbReference>
<proteinExistence type="inferred from homology"/>